<evidence type="ECO:0000313" key="2">
    <source>
        <dbReference type="EMBL" id="KQL45634.1"/>
    </source>
</evidence>
<evidence type="ECO:0000256" key="1">
    <source>
        <dbReference type="SAM" id="Phobius"/>
    </source>
</evidence>
<accession>A0ABR5N4S9</accession>
<evidence type="ECO:0000313" key="3">
    <source>
        <dbReference type="Proteomes" id="UP000051063"/>
    </source>
</evidence>
<feature type="transmembrane region" description="Helical" evidence="1">
    <location>
        <begin position="39"/>
        <end position="56"/>
    </location>
</feature>
<reference evidence="2 3" key="1">
    <citation type="submission" date="2015-09" db="EMBL/GenBank/DDBJ databases">
        <title>Genome sequencing project for genomic taxonomy and phylogenomics of Bacillus-like bacteria.</title>
        <authorList>
            <person name="Liu B."/>
            <person name="Wang J."/>
            <person name="Zhu Y."/>
            <person name="Liu G."/>
            <person name="Chen Q."/>
            <person name="Chen Z."/>
            <person name="Lan J."/>
            <person name="Che J."/>
            <person name="Ge C."/>
            <person name="Shi H."/>
            <person name="Pan Z."/>
            <person name="Liu X."/>
        </authorList>
    </citation>
    <scope>NUCLEOTIDE SEQUENCE [LARGE SCALE GENOMIC DNA]</scope>
    <source>
        <strain evidence="2 3">DSM 8552</strain>
    </source>
</reference>
<keyword evidence="3" id="KW-1185">Reference proteome</keyword>
<feature type="transmembrane region" description="Helical" evidence="1">
    <location>
        <begin position="77"/>
        <end position="96"/>
    </location>
</feature>
<comment type="caution">
    <text evidence="2">The sequence shown here is derived from an EMBL/GenBank/DDBJ whole genome shotgun (WGS) entry which is preliminary data.</text>
</comment>
<keyword evidence="1" id="KW-1133">Transmembrane helix</keyword>
<keyword evidence="1" id="KW-0472">Membrane</keyword>
<dbReference type="Proteomes" id="UP000051063">
    <property type="component" value="Unassembled WGS sequence"/>
</dbReference>
<name>A0ABR5N4S9_BRECH</name>
<gene>
    <name evidence="2" type="ORF">AN963_11270</name>
</gene>
<proteinExistence type="predicted"/>
<dbReference type="EMBL" id="LJJB01000010">
    <property type="protein sequence ID" value="KQL45634.1"/>
    <property type="molecule type" value="Genomic_DNA"/>
</dbReference>
<organism evidence="2 3">
    <name type="scientific">Brevibacillus choshinensis</name>
    <dbReference type="NCBI Taxonomy" id="54911"/>
    <lineage>
        <taxon>Bacteria</taxon>
        <taxon>Bacillati</taxon>
        <taxon>Bacillota</taxon>
        <taxon>Bacilli</taxon>
        <taxon>Bacillales</taxon>
        <taxon>Paenibacillaceae</taxon>
        <taxon>Brevibacillus</taxon>
    </lineage>
</organism>
<sequence>MVVGFLLELVRIVVLMMLIGAALSALMRQIYVYLGFDSVNGWLLGVAIYLVLFVMYRNKWQFSGWYKGKGREKLPRRFTIGLILCSIILAVTAPFVK</sequence>
<keyword evidence="1" id="KW-0812">Transmembrane</keyword>
<protein>
    <submittedName>
        <fullName evidence="2">Uncharacterized protein</fullName>
    </submittedName>
</protein>
<feature type="transmembrane region" description="Helical" evidence="1">
    <location>
        <begin position="12"/>
        <end position="33"/>
    </location>
</feature>